<feature type="region of interest" description="Disordered" evidence="1">
    <location>
        <begin position="65"/>
        <end position="146"/>
    </location>
</feature>
<gene>
    <name evidence="5" type="ORF">OB914_02900</name>
    <name evidence="4" type="ORF">OB916_00125</name>
</gene>
<dbReference type="Gene3D" id="1.10.287.110">
    <property type="entry name" value="DnaJ domain"/>
    <property type="match status" value="1"/>
</dbReference>
<dbReference type="EMBL" id="JAOPKC010000001">
    <property type="protein sequence ID" value="MCU4716475.1"/>
    <property type="molecule type" value="Genomic_DNA"/>
</dbReference>
<dbReference type="PANTHER" id="PTHR43096:SF71">
    <property type="entry name" value="PROTEIN DNAJ, PUTATIVE-RELATED"/>
    <property type="match status" value="1"/>
</dbReference>
<dbReference type="InterPro" id="IPR036869">
    <property type="entry name" value="J_dom_sf"/>
</dbReference>
<evidence type="ECO:0000313" key="5">
    <source>
        <dbReference type="EMBL" id="MCU4725921.1"/>
    </source>
</evidence>
<dbReference type="PRINTS" id="PR00625">
    <property type="entry name" value="JDOMAIN"/>
</dbReference>
<accession>A0AAE3I9L2</accession>
<dbReference type="GO" id="GO:0042026">
    <property type="term" value="P:protein refolding"/>
    <property type="evidence" value="ECO:0007669"/>
    <property type="project" value="TreeGrafter"/>
</dbReference>
<dbReference type="Proteomes" id="UP001208186">
    <property type="component" value="Unassembled WGS sequence"/>
</dbReference>
<feature type="transmembrane region" description="Helical" evidence="2">
    <location>
        <begin position="7"/>
        <end position="25"/>
    </location>
</feature>
<dbReference type="SUPFAM" id="SSF46565">
    <property type="entry name" value="Chaperone J-domain"/>
    <property type="match status" value="1"/>
</dbReference>
<evidence type="ECO:0000256" key="2">
    <source>
        <dbReference type="SAM" id="Phobius"/>
    </source>
</evidence>
<sequence length="186" mass="20693">MDESRLLVGLAAVFSGMAVLFALLGVVYNPFVLVVAAMFGAVSYLLWIHGTGRLASRLYARVQRQAERNAGRDRRRDGRGRRGDFGAGPREDWVPPGSRGRRQRASGPGERRRVGPRERRTRAPPGSDGPTTAEAYRTLGLDPDADQEAIKRAYREKVKSVHPDTEDGDEAQFKRVKAAYERLTDE</sequence>
<dbReference type="GO" id="GO:0051082">
    <property type="term" value="F:unfolded protein binding"/>
    <property type="evidence" value="ECO:0007669"/>
    <property type="project" value="TreeGrafter"/>
</dbReference>
<dbReference type="RefSeq" id="WP_315907249.1">
    <property type="nucleotide sequence ID" value="NZ_JAOPKC010000001.1"/>
</dbReference>
<evidence type="ECO:0000256" key="1">
    <source>
        <dbReference type="SAM" id="MobiDB-lite"/>
    </source>
</evidence>
<dbReference type="SMART" id="SM00271">
    <property type="entry name" value="DnaJ"/>
    <property type="match status" value="1"/>
</dbReference>
<evidence type="ECO:0000259" key="3">
    <source>
        <dbReference type="PROSITE" id="PS50076"/>
    </source>
</evidence>
<dbReference type="AlphaFoldDB" id="A0AAE3I9L2"/>
<keyword evidence="6" id="KW-1185">Reference proteome</keyword>
<dbReference type="InterPro" id="IPR001623">
    <property type="entry name" value="DnaJ_domain"/>
</dbReference>
<reference evidence="5" key="1">
    <citation type="submission" date="2023-02" db="EMBL/GenBank/DDBJ databases">
        <title>Enrichment on poylsaccharides allowed isolation of novel metabolic and taxonomic groups of Haloarchaea.</title>
        <authorList>
            <person name="Sorokin D.Y."/>
            <person name="Elcheninov A.G."/>
            <person name="Khizhniak T.V."/>
            <person name="Kolganova T.V."/>
            <person name="Kublanov I.V."/>
        </authorList>
    </citation>
    <scope>NUCLEOTIDE SEQUENCE</scope>
    <source>
        <strain evidence="4 6">HArc-curdl5-1</strain>
        <strain evidence="5">HArc-curdl7</strain>
    </source>
</reference>
<feature type="transmembrane region" description="Helical" evidence="2">
    <location>
        <begin position="31"/>
        <end position="48"/>
    </location>
</feature>
<comment type="caution">
    <text evidence="5">The sequence shown here is derived from an EMBL/GenBank/DDBJ whole genome shotgun (WGS) entry which is preliminary data.</text>
</comment>
<evidence type="ECO:0000313" key="6">
    <source>
        <dbReference type="Proteomes" id="UP001208186"/>
    </source>
</evidence>
<organism evidence="5 7">
    <name type="scientific">Halapricum hydrolyticum</name>
    <dbReference type="NCBI Taxonomy" id="2979991"/>
    <lineage>
        <taxon>Archaea</taxon>
        <taxon>Methanobacteriati</taxon>
        <taxon>Methanobacteriota</taxon>
        <taxon>Stenosarchaea group</taxon>
        <taxon>Halobacteria</taxon>
        <taxon>Halobacteriales</taxon>
        <taxon>Haloarculaceae</taxon>
        <taxon>Halapricum</taxon>
    </lineage>
</organism>
<dbReference type="Pfam" id="PF00226">
    <property type="entry name" value="DnaJ"/>
    <property type="match status" value="1"/>
</dbReference>
<feature type="compositionally biased region" description="Basic and acidic residues" evidence="1">
    <location>
        <begin position="65"/>
        <end position="93"/>
    </location>
</feature>
<evidence type="ECO:0000313" key="4">
    <source>
        <dbReference type="EMBL" id="MCU4716475.1"/>
    </source>
</evidence>
<dbReference type="Proteomes" id="UP001209746">
    <property type="component" value="Unassembled WGS sequence"/>
</dbReference>
<dbReference type="PANTHER" id="PTHR43096">
    <property type="entry name" value="DNAJ HOMOLOG 1, MITOCHONDRIAL-RELATED"/>
    <property type="match status" value="1"/>
</dbReference>
<keyword evidence="2" id="KW-0812">Transmembrane</keyword>
<feature type="compositionally biased region" description="Basic and acidic residues" evidence="1">
    <location>
        <begin position="109"/>
        <end position="118"/>
    </location>
</feature>
<dbReference type="GO" id="GO:0005737">
    <property type="term" value="C:cytoplasm"/>
    <property type="evidence" value="ECO:0007669"/>
    <property type="project" value="TreeGrafter"/>
</dbReference>
<protein>
    <submittedName>
        <fullName evidence="5">J domain-containing protein</fullName>
    </submittedName>
</protein>
<keyword evidence="2" id="KW-0472">Membrane</keyword>
<dbReference type="PROSITE" id="PS50076">
    <property type="entry name" value="DNAJ_2"/>
    <property type="match status" value="1"/>
</dbReference>
<keyword evidence="2" id="KW-1133">Transmembrane helix</keyword>
<evidence type="ECO:0000313" key="7">
    <source>
        <dbReference type="Proteomes" id="UP001209746"/>
    </source>
</evidence>
<dbReference type="EMBL" id="JAOPKD010000001">
    <property type="protein sequence ID" value="MCU4725921.1"/>
    <property type="molecule type" value="Genomic_DNA"/>
</dbReference>
<feature type="domain" description="J" evidence="3">
    <location>
        <begin position="134"/>
        <end position="186"/>
    </location>
</feature>
<name>A0AAE3I9L2_9EURY</name>
<proteinExistence type="predicted"/>
<dbReference type="CDD" id="cd06257">
    <property type="entry name" value="DnaJ"/>
    <property type="match status" value="1"/>
</dbReference>